<dbReference type="InterPro" id="IPR036871">
    <property type="entry name" value="PX_dom_sf"/>
</dbReference>
<protein>
    <submittedName>
        <fullName evidence="5">Uncharacterized protein</fullName>
    </submittedName>
</protein>
<accession>A0A9W7C0D1</accession>
<dbReference type="Proteomes" id="UP001165160">
    <property type="component" value="Unassembled WGS sequence"/>
</dbReference>
<dbReference type="PANTHER" id="PTHR22775">
    <property type="entry name" value="SORTING NEXIN"/>
    <property type="match status" value="1"/>
</dbReference>
<dbReference type="Pfam" id="PF08628">
    <property type="entry name" value="Nexin_C"/>
    <property type="match status" value="1"/>
</dbReference>
<feature type="region of interest" description="Disordered" evidence="2">
    <location>
        <begin position="1024"/>
        <end position="1098"/>
    </location>
</feature>
<feature type="compositionally biased region" description="Basic and acidic residues" evidence="2">
    <location>
        <begin position="502"/>
        <end position="515"/>
    </location>
</feature>
<feature type="compositionally biased region" description="Polar residues" evidence="2">
    <location>
        <begin position="1130"/>
        <end position="1154"/>
    </location>
</feature>
<feature type="compositionally biased region" description="Pro residues" evidence="2">
    <location>
        <begin position="518"/>
        <end position="529"/>
    </location>
</feature>
<feature type="domain" description="PX" evidence="3">
    <location>
        <begin position="1567"/>
        <end position="1714"/>
    </location>
</feature>
<dbReference type="PANTHER" id="PTHR22775:SF3">
    <property type="entry name" value="SORTING NEXIN-13"/>
    <property type="match status" value="1"/>
</dbReference>
<feature type="region of interest" description="Disordered" evidence="2">
    <location>
        <begin position="146"/>
        <end position="167"/>
    </location>
</feature>
<dbReference type="EMBL" id="BRXX01000192">
    <property type="protein sequence ID" value="GMH96909.1"/>
    <property type="molecule type" value="Genomic_DNA"/>
</dbReference>
<evidence type="ECO:0000256" key="1">
    <source>
        <dbReference type="ARBA" id="ARBA00010883"/>
    </source>
</evidence>
<dbReference type="PROSITE" id="PS50195">
    <property type="entry name" value="PX"/>
    <property type="match status" value="1"/>
</dbReference>
<organism evidence="5 6">
    <name type="scientific">Triparma verrucosa</name>
    <dbReference type="NCBI Taxonomy" id="1606542"/>
    <lineage>
        <taxon>Eukaryota</taxon>
        <taxon>Sar</taxon>
        <taxon>Stramenopiles</taxon>
        <taxon>Ochrophyta</taxon>
        <taxon>Bolidophyceae</taxon>
        <taxon>Parmales</taxon>
        <taxon>Triparmaceae</taxon>
        <taxon>Triparma</taxon>
    </lineage>
</organism>
<feature type="region of interest" description="Disordered" evidence="2">
    <location>
        <begin position="471"/>
        <end position="574"/>
    </location>
</feature>
<comment type="caution">
    <text evidence="5">The sequence shown here is derived from an EMBL/GenBank/DDBJ whole genome shotgun (WGS) entry which is preliminary data.</text>
</comment>
<dbReference type="InterPro" id="IPR013937">
    <property type="entry name" value="Sorting_nexin_C"/>
</dbReference>
<feature type="compositionally biased region" description="Low complexity" evidence="2">
    <location>
        <begin position="480"/>
        <end position="493"/>
    </location>
</feature>
<evidence type="ECO:0000259" key="3">
    <source>
        <dbReference type="PROSITE" id="PS50195"/>
    </source>
</evidence>
<feature type="region of interest" description="Disordered" evidence="2">
    <location>
        <begin position="904"/>
        <end position="947"/>
    </location>
</feature>
<reference evidence="6" key="1">
    <citation type="journal article" date="2023" name="Commun. Biol.">
        <title>Genome analysis of Parmales, the sister group of diatoms, reveals the evolutionary specialization of diatoms from phago-mixotrophs to photoautotrophs.</title>
        <authorList>
            <person name="Ban H."/>
            <person name="Sato S."/>
            <person name="Yoshikawa S."/>
            <person name="Yamada K."/>
            <person name="Nakamura Y."/>
            <person name="Ichinomiya M."/>
            <person name="Sato N."/>
            <person name="Blanc-Mathieu R."/>
            <person name="Endo H."/>
            <person name="Kuwata A."/>
            <person name="Ogata H."/>
        </authorList>
    </citation>
    <scope>NUCLEOTIDE SEQUENCE [LARGE SCALE GENOMIC DNA]</scope>
    <source>
        <strain evidence="6">NIES 3699</strain>
    </source>
</reference>
<dbReference type="Gene3D" id="3.30.1520.10">
    <property type="entry name" value="Phox-like domain"/>
    <property type="match status" value="1"/>
</dbReference>
<evidence type="ECO:0000259" key="4">
    <source>
        <dbReference type="PROSITE" id="PS51207"/>
    </source>
</evidence>
<evidence type="ECO:0000313" key="5">
    <source>
        <dbReference type="EMBL" id="GMH96909.1"/>
    </source>
</evidence>
<sequence>MGYEPLHTRIDDLLTAAASNAADTSPLSHPTTTPAHLQSSHHYMSLHYSTTLPLPLRHELSKLTDLILRDYVLHWFRPMTVPVLDCTFPNGVNEAISLILGQLCIDSYKRANVGRLVAVHLVKMLEKNIYWYKIFKAEALKSENLQNSPPAPQFETPPSTPGYTPPPSYISAQKFQHSISLSFLKHKRLHASISHENLNNHTETVTPKEQQYLRTISHHLIRHLIKNNQHQPLQKTCPIVTALVSDVLANCVLNPVVNLFCPSTVNGWIKMAVDTKPIAVVKPKLNSEDDINTRLYSSSSLVTPGLPPPFITGGLPDPGFRYFSGKLGPTESSLLLRDKNNGSFIIRLTNATDLHISYVPLDYHSKSSVDNEKSTVKKKGKFMKRDKIINPTTSHSYDIIKSEAADKTSHISINYTFGKFYYGSRDEYYFERLFALSEGFETMQGLLECLEGDLILMGEGIVFEREVYENVEEEERQRSRANSTASNKSNSNTEQNTNPNQRPKEVPSTPDRKDPSTPYYPKPQTPNPLHPSSATRPPRPPRSHVRTSTQPIHLQQQRPLFSPPSHKRRRSSGSRIKKLWLKELLEDSDVSKLIKNTPGKKKNIKHKEVMTFANTPEREGESEELSPITSVHKKLTMSHKTPPRPRRRSENDGYNDNETDEEEQIMTSSPLEIHTSHTYVKNPFPSNSDVPTPVPPPPNNANTTTSIVSHLSGLLSILDHHSSLISHLKLCVDSVIIFLMNNSNTLASRTSLGFTTTTSVWETKGFVESARLLVNSIETLLRHGMKDTSIRGFTDNVIKMTSEGQRKDKFSKGYMEELGFSDSDSDSDEEDEEEGGYDIDSSEAGKAVREIMERSNKERLEEKKKFGRRGTLRENAEYYREEGEEEEGRSPKIEVVKDYFNDEVGEKTVETVNEEEQVEGSERPKSLPSPFPSPQPSTSLLLSSSRANPSDIAGKALVAAWLQTGSTYQVMKLIVRATEESKVALYHSGAAMLDPETMANAVHILKRLNEVEIKVDTTAVVTDDGNDEVDEVQNDPSMQPQHPTYHGQARTSSSIRLNFQPPESPRRNLSAPEPLPLPPHPLKRISSDSSAGSMKNPANMIGNAFGKMVWEVKDTAKGIRNPFKRKSQARKSTTESLLSQLPSITSSIASGSTNSHDHNVDSGPPSPTSNNNDSPDEPQRNHHQHSLDQTYHHNSVTTTRLRLARQKGLEAWSRKIASSNNNGKWTPRFSIAPLHQTATTLQNHITRMSSSPYSLQTVGPARAFEIPSEDSSLLFSARPRPIRPIGVHNDVNTGNNFISFVASYREVVPPSPLGEMSKAKGGVRVWRCVVHYYPSDRSARVEDPKWEDNNFEGDEWNKSKLPMRFRGKNARASCRRTWGGEIGGEVSIDEFEYSPKQGQRENFQYRMSMWRKPTVNILGVTFEILDGYMVDLVGYDGSLREVSDACLSYYLLSNESDEGGKDNLTVSIVDGEKPVTQMSSSKIRSALCVLSSKQEVEAQALLSSSRAKKTVSVSPTIAMLTYATSKGGGEQLVRDLGRPGLNGCRVSLDELKAMGVYKESGMLNLECTVEGVVKQTSGGEMFAKPVILYRLRVGCERREGEDGRVVREEWIIMRRYNDFVSLHKKLKGQLTEHNPKGKLLTALEGSGTGQRMRLLPALPPKKSLNAMGVGGGTKFLEQRGRKLGNYLKYLLNRRHVLWSSAELVDFLCASESIGRDAEGVEDDWGRTEGSRSVVMMGGVGFGGSKTEEMEREMGGDILTNSSRFVADSLNQSSATVGLVGTAVSKSSRHVTGMLKKKNKDAPQNAKEVEAEGKSKSNTDARAMAFQAAMAASIKERLKEVSLREVQEGIFDLVKELLSLDKATFLRGRMISVIRGLVNFMTSGSSFHKTLLKLHNQYLTGETISTGVKWVRELLWPKGEFKEAAPPYTLQEKVELEAAVANGLPALIPDTLTSVVGDELAEEGAKTLHEMIQNPLVLRSMAYQLLDLLLLEAYPDLNIDLDALHSVED</sequence>
<dbReference type="InterPro" id="IPR003114">
    <property type="entry name" value="Phox_assoc"/>
</dbReference>
<feature type="compositionally biased region" description="Polar residues" evidence="2">
    <location>
        <begin position="546"/>
        <end position="559"/>
    </location>
</feature>
<dbReference type="GO" id="GO:0035091">
    <property type="term" value="F:phosphatidylinositol binding"/>
    <property type="evidence" value="ECO:0007669"/>
    <property type="project" value="InterPro"/>
</dbReference>
<dbReference type="CDD" id="cd06093">
    <property type="entry name" value="PX_domain"/>
    <property type="match status" value="1"/>
</dbReference>
<dbReference type="Pfam" id="PF02194">
    <property type="entry name" value="PXA"/>
    <property type="match status" value="1"/>
</dbReference>
<feature type="compositionally biased region" description="Basic and acidic residues" evidence="2">
    <location>
        <begin position="1806"/>
        <end position="1816"/>
    </location>
</feature>
<feature type="compositionally biased region" description="Acidic residues" evidence="2">
    <location>
        <begin position="1024"/>
        <end position="1033"/>
    </location>
</feature>
<feature type="compositionally biased region" description="Low complexity" evidence="2">
    <location>
        <begin position="936"/>
        <end position="945"/>
    </location>
</feature>
<dbReference type="Pfam" id="PF00787">
    <property type="entry name" value="PX"/>
    <property type="match status" value="1"/>
</dbReference>
<name>A0A9W7C0D1_9STRA</name>
<feature type="compositionally biased region" description="Polar residues" evidence="2">
    <location>
        <begin position="1187"/>
        <end position="1198"/>
    </location>
</feature>
<dbReference type="SMART" id="SM00312">
    <property type="entry name" value="PX"/>
    <property type="match status" value="1"/>
</dbReference>
<feature type="region of interest" description="Disordered" evidence="2">
    <location>
        <begin position="1793"/>
        <end position="1816"/>
    </location>
</feature>
<comment type="similarity">
    <text evidence="1">Belongs to the sorting nexin family.</text>
</comment>
<dbReference type="InterPro" id="IPR001683">
    <property type="entry name" value="PX_dom"/>
</dbReference>
<feature type="compositionally biased region" description="Basic residues" evidence="2">
    <location>
        <begin position="631"/>
        <end position="647"/>
    </location>
</feature>
<feature type="compositionally biased region" description="Basic residues" evidence="2">
    <location>
        <begin position="565"/>
        <end position="574"/>
    </location>
</feature>
<feature type="region of interest" description="Disordered" evidence="2">
    <location>
        <begin position="605"/>
        <end position="705"/>
    </location>
</feature>
<gene>
    <name evidence="5" type="ORF">TrVE_jg13412</name>
</gene>
<dbReference type="SUPFAM" id="SSF64268">
    <property type="entry name" value="PX domain"/>
    <property type="match status" value="1"/>
</dbReference>
<evidence type="ECO:0000256" key="2">
    <source>
        <dbReference type="SAM" id="MobiDB-lite"/>
    </source>
</evidence>
<keyword evidence="6" id="KW-1185">Reference proteome</keyword>
<dbReference type="PROSITE" id="PS51207">
    <property type="entry name" value="PXA"/>
    <property type="match status" value="1"/>
</dbReference>
<proteinExistence type="inferred from homology"/>
<feature type="compositionally biased region" description="Pro residues" evidence="2">
    <location>
        <begin position="158"/>
        <end position="167"/>
    </location>
</feature>
<feature type="domain" description="PXA" evidence="4">
    <location>
        <begin position="53"/>
        <end position="277"/>
    </location>
</feature>
<feature type="compositionally biased region" description="Acidic residues" evidence="2">
    <location>
        <begin position="653"/>
        <end position="664"/>
    </location>
</feature>
<feature type="compositionally biased region" description="Acidic residues" evidence="2">
    <location>
        <begin position="823"/>
        <end position="841"/>
    </location>
</feature>
<evidence type="ECO:0000313" key="6">
    <source>
        <dbReference type="Proteomes" id="UP001165160"/>
    </source>
</evidence>
<feature type="region of interest" description="Disordered" evidence="2">
    <location>
        <begin position="817"/>
        <end position="846"/>
    </location>
</feature>
<feature type="region of interest" description="Disordered" evidence="2">
    <location>
        <begin position="1121"/>
        <end position="1198"/>
    </location>
</feature>